<reference evidence="6 7" key="1">
    <citation type="submission" date="2015-03" db="EMBL/GenBank/DDBJ databases">
        <authorList>
            <person name="Urmite Genomes"/>
        </authorList>
    </citation>
    <scope>NUCLEOTIDE SEQUENCE [LARGE SCALE GENOMIC DNA]</scope>
    <source>
        <strain evidence="6 7">CSUR P1491</strain>
    </source>
</reference>
<comment type="similarity">
    <text evidence="1">Belongs to the CbxX/CfxQ family.</text>
</comment>
<dbReference type="Proteomes" id="UP000199251">
    <property type="component" value="Unassembled WGS sequence"/>
</dbReference>
<dbReference type="FunFam" id="3.40.50.300:FF:000216">
    <property type="entry name" value="Type VII secretion ATPase EccA"/>
    <property type="match status" value="1"/>
</dbReference>
<dbReference type="InterPro" id="IPR011990">
    <property type="entry name" value="TPR-like_helical_dom_sf"/>
</dbReference>
<dbReference type="InterPro" id="IPR003959">
    <property type="entry name" value="ATPase_AAA_core"/>
</dbReference>
<evidence type="ECO:0000313" key="6">
    <source>
        <dbReference type="EMBL" id="CQD24225.1"/>
    </source>
</evidence>
<dbReference type="Pfam" id="PF21545">
    <property type="entry name" value="T7SS_EccA1_N"/>
    <property type="match status" value="1"/>
</dbReference>
<dbReference type="STRING" id="141349.BN1232_06112"/>
<dbReference type="PANTHER" id="PTHR43392:SF2">
    <property type="entry name" value="AAA-TYPE ATPASE FAMILY PROTEIN _ ANKYRIN REPEAT FAMILY PROTEIN"/>
    <property type="match status" value="1"/>
</dbReference>
<feature type="domain" description="ATPase AAA-type core" evidence="4">
    <location>
        <begin position="348"/>
        <end position="460"/>
    </location>
</feature>
<dbReference type="Gene3D" id="3.40.50.300">
    <property type="entry name" value="P-loop containing nucleotide triphosphate hydrolases"/>
    <property type="match status" value="1"/>
</dbReference>
<proteinExistence type="inferred from homology"/>
<keyword evidence="2" id="KW-0547">Nucleotide-binding</keyword>
<dbReference type="PRINTS" id="PR00819">
    <property type="entry name" value="CBXCFQXSUPER"/>
</dbReference>
<dbReference type="InterPro" id="IPR050773">
    <property type="entry name" value="CbxX/CfxQ_RuBisCO_ESX"/>
</dbReference>
<dbReference type="CDD" id="cd00009">
    <property type="entry name" value="AAA"/>
    <property type="match status" value="1"/>
</dbReference>
<dbReference type="GO" id="GO:0016887">
    <property type="term" value="F:ATP hydrolysis activity"/>
    <property type="evidence" value="ECO:0007669"/>
    <property type="project" value="InterPro"/>
</dbReference>
<dbReference type="InterPro" id="IPR000641">
    <property type="entry name" value="CbxX/CfxQ"/>
</dbReference>
<evidence type="ECO:0000259" key="4">
    <source>
        <dbReference type="Pfam" id="PF00004"/>
    </source>
</evidence>
<dbReference type="Gene3D" id="1.25.40.10">
    <property type="entry name" value="Tetratricopeptide repeat domain"/>
    <property type="match status" value="1"/>
</dbReference>
<dbReference type="Pfam" id="PF00004">
    <property type="entry name" value="AAA"/>
    <property type="match status" value="1"/>
</dbReference>
<dbReference type="AlphaFoldDB" id="A0A0E4H2F5"/>
<accession>A0A0E4H2F5</accession>
<dbReference type="EMBL" id="CTEE01000002">
    <property type="protein sequence ID" value="CQD24225.1"/>
    <property type="molecule type" value="Genomic_DNA"/>
</dbReference>
<gene>
    <name evidence="6" type="ORF">BN1232_06112</name>
</gene>
<dbReference type="SUPFAM" id="SSF52540">
    <property type="entry name" value="P-loop containing nucleoside triphosphate hydrolases"/>
    <property type="match status" value="1"/>
</dbReference>
<feature type="domain" description="ESX-1 secretion system protein EccA1-like N-terminal" evidence="5">
    <location>
        <begin position="18"/>
        <end position="281"/>
    </location>
</feature>
<protein>
    <submittedName>
        <fullName evidence="6">ATPase central domain-containing protein</fullName>
    </submittedName>
</protein>
<dbReference type="Gene3D" id="1.10.8.60">
    <property type="match status" value="1"/>
</dbReference>
<evidence type="ECO:0000256" key="2">
    <source>
        <dbReference type="ARBA" id="ARBA00022741"/>
    </source>
</evidence>
<organism evidence="6 7">
    <name type="scientific">Mycobacterium lentiflavum</name>
    <dbReference type="NCBI Taxonomy" id="141349"/>
    <lineage>
        <taxon>Bacteria</taxon>
        <taxon>Bacillati</taxon>
        <taxon>Actinomycetota</taxon>
        <taxon>Actinomycetes</taxon>
        <taxon>Mycobacteriales</taxon>
        <taxon>Mycobacteriaceae</taxon>
        <taxon>Mycobacterium</taxon>
        <taxon>Mycobacterium simiae complex</taxon>
    </lineage>
</organism>
<dbReference type="PANTHER" id="PTHR43392">
    <property type="entry name" value="AAA-TYPE ATPASE FAMILY PROTEIN / ANKYRIN REPEAT FAMILY PROTEIN"/>
    <property type="match status" value="1"/>
</dbReference>
<dbReference type="GO" id="GO:0005524">
    <property type="term" value="F:ATP binding"/>
    <property type="evidence" value="ECO:0007669"/>
    <property type="project" value="UniProtKB-KW"/>
</dbReference>
<keyword evidence="3" id="KW-0067">ATP-binding</keyword>
<dbReference type="InterPro" id="IPR027417">
    <property type="entry name" value="P-loop_NTPase"/>
</dbReference>
<evidence type="ECO:0000313" key="7">
    <source>
        <dbReference type="Proteomes" id="UP000199251"/>
    </source>
</evidence>
<evidence type="ECO:0000256" key="3">
    <source>
        <dbReference type="ARBA" id="ARBA00022840"/>
    </source>
</evidence>
<sequence length="580" mass="63930">MTAYSNMFDDALRRWSAGDHRGALTSFTSVTNADPSVADAWLGRIAAGDLALATLEAAHQNSRFLFRETRRVNWNDGQLAGQIECPKYFVMEINSRAGIALAYAAALIAARHYDDAQAVLADPALQTGPASQWRHFLRTCMFYVTERWHDVVATAANPPATPQSYEQALAGKVRAAVTTMAAVAAARLGRYEHAIDLLADASAHQADNPYIQADAALARAWSERALGNQAVARSWFEQAVVGGSLVSDARAALADEALLLPVVTEEMIAVRTDPWDVSTQPSAQSLSDAELEKQRRQAGEQWRQAIDELIGHEDVKEQISVWRTEIEIEQVMAEYEGRPAKDLLGGHIVLLGPPGTAKTTWARIFKDILFELGMIPEWKLTEVTEEDLVKGWVSQTAEQTRRVLDDALGGVLFIDEAYRLAPKTEGHTFGGDAINTLLKYMEDKAGQLVVIAAGYPTEMRRFLNANPGFASRFHLTYNFHGYTPEQIRQIGELLAAKEHLSVDADAWSLLEAEAQRLHDVPTFGNGRYAREVIKHCRSERARRMQGHDGAALRELAARGQLGVTADDMSRALAIAGRPYN</sequence>
<evidence type="ECO:0000259" key="5">
    <source>
        <dbReference type="Pfam" id="PF21545"/>
    </source>
</evidence>
<dbReference type="InterPro" id="IPR049078">
    <property type="entry name" value="T7SS_EccA1-like_N"/>
</dbReference>
<dbReference type="RefSeq" id="WP_244890272.1">
    <property type="nucleotide sequence ID" value="NZ_CTEE01000002.1"/>
</dbReference>
<evidence type="ECO:0000256" key="1">
    <source>
        <dbReference type="ARBA" id="ARBA00010378"/>
    </source>
</evidence>
<name>A0A0E4H2F5_MYCLN</name>